<evidence type="ECO:0000256" key="1">
    <source>
        <dbReference type="SAM" id="Phobius"/>
    </source>
</evidence>
<keyword evidence="1" id="KW-0472">Membrane</keyword>
<keyword evidence="3" id="KW-1185">Reference proteome</keyword>
<proteinExistence type="predicted"/>
<keyword evidence="1" id="KW-0812">Transmembrane</keyword>
<dbReference type="OrthoDB" id="10593755at2759"/>
<dbReference type="RefSeq" id="XP_025393390.1">
    <property type="nucleotide sequence ID" value="XM_025537682.1"/>
</dbReference>
<dbReference type="VEuPathDB" id="FungiDB:BO83DRAFT_8848"/>
<evidence type="ECO:0000313" key="2">
    <source>
        <dbReference type="EMBL" id="PWY85470.1"/>
    </source>
</evidence>
<dbReference type="AlphaFoldDB" id="A0A317WMI8"/>
<keyword evidence="1" id="KW-1133">Transmembrane helix</keyword>
<organism evidence="2 3">
    <name type="scientific">Aspergillus eucalypticola (strain CBS 122712 / IBT 29274)</name>
    <dbReference type="NCBI Taxonomy" id="1448314"/>
    <lineage>
        <taxon>Eukaryota</taxon>
        <taxon>Fungi</taxon>
        <taxon>Dikarya</taxon>
        <taxon>Ascomycota</taxon>
        <taxon>Pezizomycotina</taxon>
        <taxon>Eurotiomycetes</taxon>
        <taxon>Eurotiomycetidae</taxon>
        <taxon>Eurotiales</taxon>
        <taxon>Aspergillaceae</taxon>
        <taxon>Aspergillus</taxon>
        <taxon>Aspergillus subgen. Circumdati</taxon>
    </lineage>
</organism>
<dbReference type="GeneID" id="37059644"/>
<reference evidence="2" key="1">
    <citation type="submission" date="2016-12" db="EMBL/GenBank/DDBJ databases">
        <title>The genomes of Aspergillus section Nigri reveals drivers in fungal speciation.</title>
        <authorList>
            <consortium name="DOE Joint Genome Institute"/>
            <person name="Vesth T.C."/>
            <person name="Nybo J."/>
            <person name="Theobald S."/>
            <person name="Brandl J."/>
            <person name="Frisvad J.C."/>
            <person name="Nielsen K.F."/>
            <person name="Lyhne E.K."/>
            <person name="Kogle M.E."/>
            <person name="Kuo A."/>
            <person name="Riley R."/>
            <person name="Clum A."/>
            <person name="Nolan M."/>
            <person name="Lipzen A."/>
            <person name="Salamov A."/>
            <person name="Henrissat B."/>
            <person name="Wiebenga A."/>
            <person name="De vries R.P."/>
            <person name="Grigoriev I.V."/>
            <person name="Mortensen U.H."/>
            <person name="Andersen M.R."/>
            <person name="Baker S.E."/>
        </authorList>
    </citation>
    <scope>NUCLEOTIDE SEQUENCE</scope>
    <source>
        <strain evidence="2">CBS 122712</strain>
    </source>
</reference>
<gene>
    <name evidence="2" type="ORF">BO83DRAFT_8848</name>
</gene>
<dbReference type="EMBL" id="MSFU01000001">
    <property type="protein sequence ID" value="PWY85470.1"/>
    <property type="molecule type" value="Genomic_DNA"/>
</dbReference>
<sequence length="144" mass="15986">MDRTPAFPMVYGILVRTAGLLREINPESSEPMNRKRSTGLAEVKLGCLHGLVKRTSSVLIEGRQQEENPSRSVIHLLRPSCSSCALSNLIRPSGAVNVGNVYRWCHYCVAVYTLILLCAVWVAERQCLSGWVVNTVSSTKRNKN</sequence>
<protein>
    <submittedName>
        <fullName evidence="2">Uncharacterized protein</fullName>
    </submittedName>
</protein>
<comment type="caution">
    <text evidence="2">The sequence shown here is derived from an EMBL/GenBank/DDBJ whole genome shotgun (WGS) entry which is preliminary data.</text>
</comment>
<dbReference type="Proteomes" id="UP000246171">
    <property type="component" value="Unassembled WGS sequence"/>
</dbReference>
<accession>A0A317WMI8</accession>
<feature type="transmembrane region" description="Helical" evidence="1">
    <location>
        <begin position="101"/>
        <end position="123"/>
    </location>
</feature>
<name>A0A317WMI8_ASPEC</name>
<evidence type="ECO:0000313" key="3">
    <source>
        <dbReference type="Proteomes" id="UP000246171"/>
    </source>
</evidence>